<dbReference type="NCBIfam" id="TIGR00566">
    <property type="entry name" value="trpG_papA"/>
    <property type="match status" value="1"/>
</dbReference>
<feature type="domain" description="Glutamine amidotransferase" evidence="2">
    <location>
        <begin position="4"/>
        <end position="189"/>
    </location>
</feature>
<evidence type="ECO:0000313" key="3">
    <source>
        <dbReference type="EMBL" id="GAA5101872.1"/>
    </source>
</evidence>
<dbReference type="SUPFAM" id="SSF52317">
    <property type="entry name" value="Class I glutamine amidotransferase-like"/>
    <property type="match status" value="1"/>
</dbReference>
<dbReference type="InterPro" id="IPR050472">
    <property type="entry name" value="Anth_synth/Amidotransfase"/>
</dbReference>
<dbReference type="RefSeq" id="WP_077926293.1">
    <property type="nucleotide sequence ID" value="NZ_BAABKE010000006.1"/>
</dbReference>
<dbReference type="InterPro" id="IPR006221">
    <property type="entry name" value="TrpG/PapA_dom"/>
</dbReference>
<dbReference type="PRINTS" id="PR00097">
    <property type="entry name" value="ANTSNTHASEII"/>
</dbReference>
<dbReference type="InterPro" id="IPR017926">
    <property type="entry name" value="GATASE"/>
</dbReference>
<dbReference type="Gene3D" id="3.40.50.880">
    <property type="match status" value="1"/>
</dbReference>
<dbReference type="EMBL" id="BAABKE010000006">
    <property type="protein sequence ID" value="GAA5101872.1"/>
    <property type="molecule type" value="Genomic_DNA"/>
</dbReference>
<evidence type="ECO:0000313" key="4">
    <source>
        <dbReference type="Proteomes" id="UP001500631"/>
    </source>
</evidence>
<organism evidence="3 4">
    <name type="scientific">Wohlfahrtiimonas larvae</name>
    <dbReference type="NCBI Taxonomy" id="1157986"/>
    <lineage>
        <taxon>Bacteria</taxon>
        <taxon>Pseudomonadati</taxon>
        <taxon>Pseudomonadota</taxon>
        <taxon>Gammaproteobacteria</taxon>
        <taxon>Cardiobacteriales</taxon>
        <taxon>Ignatzschineriaceae</taxon>
        <taxon>Wohlfahrtiimonas</taxon>
    </lineage>
</organism>
<reference evidence="4" key="1">
    <citation type="journal article" date="2019" name="Int. J. Syst. Evol. Microbiol.">
        <title>The Global Catalogue of Microorganisms (GCM) 10K type strain sequencing project: providing services to taxonomists for standard genome sequencing and annotation.</title>
        <authorList>
            <consortium name="The Broad Institute Genomics Platform"/>
            <consortium name="The Broad Institute Genome Sequencing Center for Infectious Disease"/>
            <person name="Wu L."/>
            <person name="Ma J."/>
        </authorList>
    </citation>
    <scope>NUCLEOTIDE SEQUENCE [LARGE SCALE GENOMIC DNA]</scope>
    <source>
        <strain evidence="4">JCM 18424</strain>
    </source>
</reference>
<dbReference type="Pfam" id="PF00117">
    <property type="entry name" value="GATase"/>
    <property type="match status" value="1"/>
</dbReference>
<name>A0ABP9MUZ2_9GAMM</name>
<dbReference type="PRINTS" id="PR00096">
    <property type="entry name" value="GATASE"/>
</dbReference>
<proteinExistence type="predicted"/>
<accession>A0ABP9MUZ2</accession>
<sequence length="191" mass="21324">MICLIDNYDSFTYNIVSYCHQLGHPLTLYKNDQITLDEFAELPVKSVILSPGPGTPDDSGITLDIIREYAGQLPILGICLGHECIGQVYGTKIIHAKKVMHGKVSIIHHDGEGVFLGVPNPIKVARYHSLIIDPATLPDEFVVSAWCENEDGTREIMGIRHKTLPIESVQFHPESILTEYGHLMFANFLNR</sequence>
<evidence type="ECO:0000259" key="2">
    <source>
        <dbReference type="Pfam" id="PF00117"/>
    </source>
</evidence>
<dbReference type="PRINTS" id="PR00099">
    <property type="entry name" value="CPSGATASE"/>
</dbReference>
<dbReference type="PROSITE" id="PS51273">
    <property type="entry name" value="GATASE_TYPE_1"/>
    <property type="match status" value="1"/>
</dbReference>
<dbReference type="CDD" id="cd01743">
    <property type="entry name" value="GATase1_Anthranilate_Synthase"/>
    <property type="match status" value="1"/>
</dbReference>
<dbReference type="PANTHER" id="PTHR43418">
    <property type="entry name" value="MULTIFUNCTIONAL TRYPTOPHAN BIOSYNTHESIS PROTEIN-RELATED"/>
    <property type="match status" value="1"/>
</dbReference>
<dbReference type="InterPro" id="IPR029062">
    <property type="entry name" value="Class_I_gatase-like"/>
</dbReference>
<comment type="caution">
    <text evidence="3">The sequence shown here is derived from an EMBL/GenBank/DDBJ whole genome shotgun (WGS) entry which is preliminary data.</text>
</comment>
<protein>
    <submittedName>
        <fullName evidence="3">Aminodeoxychorismate synthase component 2</fullName>
    </submittedName>
</protein>
<dbReference type="PANTHER" id="PTHR43418:SF4">
    <property type="entry name" value="MULTIFUNCTIONAL TRYPTOPHAN BIOSYNTHESIS PROTEIN"/>
    <property type="match status" value="1"/>
</dbReference>
<keyword evidence="1" id="KW-0315">Glutamine amidotransferase</keyword>
<keyword evidence="4" id="KW-1185">Reference proteome</keyword>
<gene>
    <name evidence="3" type="primary">pabA</name>
    <name evidence="3" type="ORF">GCM10023338_18430</name>
</gene>
<dbReference type="Proteomes" id="UP001500631">
    <property type="component" value="Unassembled WGS sequence"/>
</dbReference>
<evidence type="ECO:0000256" key="1">
    <source>
        <dbReference type="ARBA" id="ARBA00022962"/>
    </source>
</evidence>